<dbReference type="EC" id="1.-.-.-" evidence="5"/>
<dbReference type="SUPFAM" id="SSF51905">
    <property type="entry name" value="FAD/NAD(P)-binding domain"/>
    <property type="match status" value="1"/>
</dbReference>
<dbReference type="Gene3D" id="3.50.50.60">
    <property type="entry name" value="FAD/NAD(P)-binding domain"/>
    <property type="match status" value="2"/>
</dbReference>
<dbReference type="Pfam" id="PF00743">
    <property type="entry name" value="FMO-like"/>
    <property type="match status" value="1"/>
</dbReference>
<keyword evidence="5" id="KW-0503">Monooxygenase</keyword>
<dbReference type="InterPro" id="IPR050346">
    <property type="entry name" value="FMO-like"/>
</dbReference>
<organism evidence="6 7">
    <name type="scientific">Quercus suber</name>
    <name type="common">Cork oak</name>
    <dbReference type="NCBI Taxonomy" id="58331"/>
    <lineage>
        <taxon>Eukaryota</taxon>
        <taxon>Viridiplantae</taxon>
        <taxon>Streptophyta</taxon>
        <taxon>Embryophyta</taxon>
        <taxon>Tracheophyta</taxon>
        <taxon>Spermatophyta</taxon>
        <taxon>Magnoliopsida</taxon>
        <taxon>eudicotyledons</taxon>
        <taxon>Gunneridae</taxon>
        <taxon>Pentapetalae</taxon>
        <taxon>rosids</taxon>
        <taxon>fabids</taxon>
        <taxon>Fagales</taxon>
        <taxon>Fagaceae</taxon>
        <taxon>Quercus</taxon>
    </lineage>
</organism>
<reference evidence="6 7" key="1">
    <citation type="journal article" date="2018" name="Sci. Data">
        <title>The draft genome sequence of cork oak.</title>
        <authorList>
            <person name="Ramos A.M."/>
            <person name="Usie A."/>
            <person name="Barbosa P."/>
            <person name="Barros P.M."/>
            <person name="Capote T."/>
            <person name="Chaves I."/>
            <person name="Simoes F."/>
            <person name="Abreu I."/>
            <person name="Carrasquinho I."/>
            <person name="Faro C."/>
            <person name="Guimaraes J.B."/>
            <person name="Mendonca D."/>
            <person name="Nobrega F."/>
            <person name="Rodrigues L."/>
            <person name="Saibo N.J.M."/>
            <person name="Varela M.C."/>
            <person name="Egas C."/>
            <person name="Matos J."/>
            <person name="Miguel C.M."/>
            <person name="Oliveira M.M."/>
            <person name="Ricardo C.P."/>
            <person name="Goncalves S."/>
        </authorList>
    </citation>
    <scope>NUCLEOTIDE SEQUENCE [LARGE SCALE GENOMIC DNA]</scope>
    <source>
        <strain evidence="7">cv. HL8</strain>
    </source>
</reference>
<evidence type="ECO:0000256" key="5">
    <source>
        <dbReference type="RuleBase" id="RU361177"/>
    </source>
</evidence>
<gene>
    <name evidence="6" type="ORF">CFP56_022801</name>
</gene>
<evidence type="ECO:0000256" key="1">
    <source>
        <dbReference type="ARBA" id="ARBA00009183"/>
    </source>
</evidence>
<evidence type="ECO:0000313" key="6">
    <source>
        <dbReference type="EMBL" id="KAK7836307.1"/>
    </source>
</evidence>
<keyword evidence="2 5" id="KW-0285">Flavoprotein</keyword>
<dbReference type="Proteomes" id="UP000237347">
    <property type="component" value="Unassembled WGS sequence"/>
</dbReference>
<evidence type="ECO:0000256" key="2">
    <source>
        <dbReference type="ARBA" id="ARBA00022630"/>
    </source>
</evidence>
<keyword evidence="7" id="KW-1185">Reference proteome</keyword>
<comment type="similarity">
    <text evidence="1 5">Belongs to the FMO family.</text>
</comment>
<dbReference type="EMBL" id="PKMF04000357">
    <property type="protein sequence ID" value="KAK7836307.1"/>
    <property type="molecule type" value="Genomic_DNA"/>
</dbReference>
<comment type="caution">
    <text evidence="6">The sequence shown here is derived from an EMBL/GenBank/DDBJ whole genome shotgun (WGS) entry which is preliminary data.</text>
</comment>
<sequence length="271" mass="30761">MVPEKFSCISKTSLASSELVRFETEVVQVVKLVEEEESFKWKIKISAKDDNQTTGVVEEIFDVVVACSGHYTQSRFPQIPSFLVINEWAEKQMHSHNYRYPQPYQDQVYLKMVLYIFKMGALSLLTSFYTAQGTNIIFLYLKVETNVVTVDDNCVGPLYKHIFPPALALWLSFVGLPWKISGVLSNRFMLPSQEDMMEDVEAFYSSLEASSTPKPYTHCVGNNMVEYNNWLAGQCGGLIYMKNGEYQCVVPHSRAESPNPSLIAMNGKINT</sequence>
<evidence type="ECO:0000256" key="4">
    <source>
        <dbReference type="ARBA" id="ARBA00023002"/>
    </source>
</evidence>
<keyword evidence="3 5" id="KW-0274">FAD</keyword>
<dbReference type="InterPro" id="IPR020946">
    <property type="entry name" value="Flavin_mOase-like"/>
</dbReference>
<dbReference type="GO" id="GO:0050660">
    <property type="term" value="F:flavin adenine dinucleotide binding"/>
    <property type="evidence" value="ECO:0007669"/>
    <property type="project" value="InterPro"/>
</dbReference>
<dbReference type="PANTHER" id="PTHR23023">
    <property type="entry name" value="DIMETHYLANILINE MONOOXYGENASE"/>
    <property type="match status" value="1"/>
</dbReference>
<dbReference type="InterPro" id="IPR036188">
    <property type="entry name" value="FAD/NAD-bd_sf"/>
</dbReference>
<dbReference type="AlphaFoldDB" id="A0AAW0KBC1"/>
<comment type="cofactor">
    <cofactor evidence="5">
        <name>FAD</name>
        <dbReference type="ChEBI" id="CHEBI:57692"/>
    </cofactor>
</comment>
<protein>
    <recommendedName>
        <fullName evidence="5">Flavin-containing monooxygenase</fullName>
        <ecNumber evidence="5">1.-.-.-</ecNumber>
    </recommendedName>
</protein>
<proteinExistence type="inferred from homology"/>
<evidence type="ECO:0000313" key="7">
    <source>
        <dbReference type="Proteomes" id="UP000237347"/>
    </source>
</evidence>
<dbReference type="GO" id="GO:0050661">
    <property type="term" value="F:NADP binding"/>
    <property type="evidence" value="ECO:0007669"/>
    <property type="project" value="InterPro"/>
</dbReference>
<accession>A0AAW0KBC1</accession>
<keyword evidence="4 5" id="KW-0560">Oxidoreductase</keyword>
<dbReference type="GO" id="GO:0004499">
    <property type="term" value="F:N,N-dimethylaniline monooxygenase activity"/>
    <property type="evidence" value="ECO:0007669"/>
    <property type="project" value="InterPro"/>
</dbReference>
<name>A0AAW0KBC1_QUESU</name>
<evidence type="ECO:0000256" key="3">
    <source>
        <dbReference type="ARBA" id="ARBA00022827"/>
    </source>
</evidence>